<dbReference type="PANTHER" id="PTHR22912">
    <property type="entry name" value="DISULFIDE OXIDOREDUCTASE"/>
    <property type="match status" value="1"/>
</dbReference>
<evidence type="ECO:0000256" key="3">
    <source>
        <dbReference type="ARBA" id="ARBA00012608"/>
    </source>
</evidence>
<dbReference type="NCBIfam" id="TIGR01350">
    <property type="entry name" value="lipoamide_DH"/>
    <property type="match status" value="1"/>
</dbReference>
<dbReference type="PROSITE" id="PS00076">
    <property type="entry name" value="PYRIDINE_REDOX_1"/>
    <property type="match status" value="1"/>
</dbReference>
<evidence type="ECO:0000256" key="8">
    <source>
        <dbReference type="ARBA" id="ARBA00023002"/>
    </source>
</evidence>
<evidence type="ECO:0000256" key="2">
    <source>
        <dbReference type="ARBA" id="ARBA00007532"/>
    </source>
</evidence>
<keyword evidence="10" id="KW-1015">Disulfide bond</keyword>
<dbReference type="SUPFAM" id="SSF51905">
    <property type="entry name" value="FAD/NAD(P)-binding domain"/>
    <property type="match status" value="1"/>
</dbReference>
<dbReference type="InterPro" id="IPR004099">
    <property type="entry name" value="Pyr_nucl-diS_OxRdtase_dimer"/>
</dbReference>
<dbReference type="Gene3D" id="3.30.390.30">
    <property type="match status" value="1"/>
</dbReference>
<keyword evidence="8 13" id="KW-0560">Oxidoreductase</keyword>
<gene>
    <name evidence="16" type="primary">lpdA</name>
    <name evidence="16" type="ORF">Q4T40_10395</name>
</gene>
<evidence type="ECO:0000256" key="1">
    <source>
        <dbReference type="ARBA" id="ARBA00004496"/>
    </source>
</evidence>
<keyword evidence="11 13" id="KW-0676">Redox-active center</keyword>
<feature type="domain" description="FAD/NAD(P)-binding" evidence="15">
    <location>
        <begin position="2"/>
        <end position="320"/>
    </location>
</feature>
<dbReference type="Proteomes" id="UP001254848">
    <property type="component" value="Unassembled WGS sequence"/>
</dbReference>
<dbReference type="EMBL" id="JAUOZS010000001">
    <property type="protein sequence ID" value="MDT8901652.1"/>
    <property type="molecule type" value="Genomic_DNA"/>
</dbReference>
<accession>A0ABU3NZC4</accession>
<comment type="cofactor">
    <cofactor evidence="13">
        <name>FAD</name>
        <dbReference type="ChEBI" id="CHEBI:57692"/>
    </cofactor>
    <text evidence="13">Binds 1 FAD per subunit.</text>
</comment>
<proteinExistence type="inferred from homology"/>
<keyword evidence="6 13" id="KW-0285">Flavoprotein</keyword>
<dbReference type="InterPro" id="IPR036188">
    <property type="entry name" value="FAD/NAD-bd_sf"/>
</dbReference>
<dbReference type="InterPro" id="IPR050151">
    <property type="entry name" value="Class-I_Pyr_Nuc-Dis_Oxidored"/>
</dbReference>
<dbReference type="PRINTS" id="PR00368">
    <property type="entry name" value="FADPNR"/>
</dbReference>
<comment type="similarity">
    <text evidence="2 13">Belongs to the class-I pyridine nucleotide-disulfide oxidoreductase family.</text>
</comment>
<evidence type="ECO:0000256" key="6">
    <source>
        <dbReference type="ARBA" id="ARBA00022630"/>
    </source>
</evidence>
<comment type="catalytic activity">
    <reaction evidence="12 13">
        <text>N(6)-[(R)-dihydrolipoyl]-L-lysyl-[protein] + NAD(+) = N(6)-[(R)-lipoyl]-L-lysyl-[protein] + NADH + H(+)</text>
        <dbReference type="Rhea" id="RHEA:15045"/>
        <dbReference type="Rhea" id="RHEA-COMP:10474"/>
        <dbReference type="Rhea" id="RHEA-COMP:10475"/>
        <dbReference type="ChEBI" id="CHEBI:15378"/>
        <dbReference type="ChEBI" id="CHEBI:57540"/>
        <dbReference type="ChEBI" id="CHEBI:57945"/>
        <dbReference type="ChEBI" id="CHEBI:83099"/>
        <dbReference type="ChEBI" id="CHEBI:83100"/>
        <dbReference type="EC" id="1.8.1.4"/>
    </reaction>
</comment>
<keyword evidence="5" id="KW-0963">Cytoplasm</keyword>
<evidence type="ECO:0000256" key="13">
    <source>
        <dbReference type="RuleBase" id="RU003692"/>
    </source>
</evidence>
<evidence type="ECO:0000256" key="5">
    <source>
        <dbReference type="ARBA" id="ARBA00022490"/>
    </source>
</evidence>
<dbReference type="InterPro" id="IPR006258">
    <property type="entry name" value="Lipoamide_DH"/>
</dbReference>
<dbReference type="PRINTS" id="PR00411">
    <property type="entry name" value="PNDRDTASEI"/>
</dbReference>
<dbReference type="PIRSF" id="PIRSF000350">
    <property type="entry name" value="Mercury_reductase_MerA"/>
    <property type="match status" value="1"/>
</dbReference>
<feature type="domain" description="Pyridine nucleotide-disulphide oxidoreductase dimerisation" evidence="14">
    <location>
        <begin position="339"/>
        <end position="448"/>
    </location>
</feature>
<keyword evidence="7 13" id="KW-0274">FAD</keyword>
<dbReference type="Pfam" id="PF07992">
    <property type="entry name" value="Pyr_redox_2"/>
    <property type="match status" value="1"/>
</dbReference>
<dbReference type="InterPro" id="IPR001100">
    <property type="entry name" value="Pyr_nuc-diS_OxRdtase"/>
</dbReference>
<name>A0ABU3NZC4_9FIRM</name>
<evidence type="ECO:0000256" key="11">
    <source>
        <dbReference type="ARBA" id="ARBA00023284"/>
    </source>
</evidence>
<comment type="caution">
    <text evidence="16">The sequence shown here is derived from an EMBL/GenBank/DDBJ whole genome shotgun (WGS) entry which is preliminary data.</text>
</comment>
<comment type="miscellaneous">
    <text evidence="13">The active site is a redox-active disulfide bond.</text>
</comment>
<evidence type="ECO:0000256" key="9">
    <source>
        <dbReference type="ARBA" id="ARBA00023027"/>
    </source>
</evidence>
<evidence type="ECO:0000259" key="14">
    <source>
        <dbReference type="Pfam" id="PF02852"/>
    </source>
</evidence>
<dbReference type="InterPro" id="IPR016156">
    <property type="entry name" value="FAD/NAD-linked_Rdtase_dimer_sf"/>
</dbReference>
<organism evidence="16 17">
    <name type="scientific">Anaeroselena agilis</name>
    <dbReference type="NCBI Taxonomy" id="3063788"/>
    <lineage>
        <taxon>Bacteria</taxon>
        <taxon>Bacillati</taxon>
        <taxon>Bacillota</taxon>
        <taxon>Negativicutes</taxon>
        <taxon>Acetonemataceae</taxon>
        <taxon>Anaeroselena</taxon>
    </lineage>
</organism>
<reference evidence="16 17" key="1">
    <citation type="submission" date="2023-07" db="EMBL/GenBank/DDBJ databases">
        <title>The novel representative of Negativicutes class, Anaeroselena agilis gen. nov. sp. nov.</title>
        <authorList>
            <person name="Prokofeva M.I."/>
            <person name="Elcheninov A.G."/>
            <person name="Klyukina A."/>
            <person name="Kublanov I.V."/>
            <person name="Frolov E.N."/>
            <person name="Podosokorskaya O.A."/>
        </authorList>
    </citation>
    <scope>NUCLEOTIDE SEQUENCE [LARGE SCALE GENOMIC DNA]</scope>
    <source>
        <strain evidence="16 17">4137-cl</strain>
    </source>
</reference>
<dbReference type="PANTHER" id="PTHR22912:SF217">
    <property type="entry name" value="DIHYDROLIPOYL DEHYDROGENASE"/>
    <property type="match status" value="1"/>
</dbReference>
<dbReference type="GO" id="GO:0004148">
    <property type="term" value="F:dihydrolipoyl dehydrogenase (NADH) activity"/>
    <property type="evidence" value="ECO:0007669"/>
    <property type="project" value="UniProtKB-EC"/>
</dbReference>
<comment type="subcellular location">
    <subcellularLocation>
        <location evidence="1">Cytoplasm</location>
    </subcellularLocation>
</comment>
<protein>
    <recommendedName>
        <fullName evidence="4 13">Dihydrolipoyl dehydrogenase</fullName>
        <ecNumber evidence="3 13">1.8.1.4</ecNumber>
    </recommendedName>
</protein>
<dbReference type="InterPro" id="IPR012999">
    <property type="entry name" value="Pyr_OxRdtase_I_AS"/>
</dbReference>
<evidence type="ECO:0000256" key="4">
    <source>
        <dbReference type="ARBA" id="ARBA00016961"/>
    </source>
</evidence>
<evidence type="ECO:0000256" key="12">
    <source>
        <dbReference type="ARBA" id="ARBA00049187"/>
    </source>
</evidence>
<evidence type="ECO:0000256" key="10">
    <source>
        <dbReference type="ARBA" id="ARBA00023157"/>
    </source>
</evidence>
<keyword evidence="17" id="KW-1185">Reference proteome</keyword>
<evidence type="ECO:0000256" key="7">
    <source>
        <dbReference type="ARBA" id="ARBA00022827"/>
    </source>
</evidence>
<dbReference type="Gene3D" id="3.50.50.60">
    <property type="entry name" value="FAD/NAD(P)-binding domain"/>
    <property type="match status" value="2"/>
</dbReference>
<evidence type="ECO:0000259" key="15">
    <source>
        <dbReference type="Pfam" id="PF07992"/>
    </source>
</evidence>
<dbReference type="SUPFAM" id="SSF55424">
    <property type="entry name" value="FAD/NAD-linked reductases, dimerisation (C-terminal) domain"/>
    <property type="match status" value="1"/>
</dbReference>
<sequence>MKKIVVIGGGPGGYVAAIRAAQLGAEVHLVENQHIGGTCLNVGCIPTKALLHAAELYHAITHGASQGIKADNVTVDWPAVMARKRAVVTKLVRGVEGLLKANGVTVHRGAGALKGPRTVEIGGDSPVTLEADAVIIATGSEPVRINFPGADLPGVIDSTAALSLQAIPASLAIIGGGVIGVEFAALYRSFGAEVTVIEMLPEILPPVDGEIAALIRGHLAKQGVKFLTGARLSEVKQTDAGLAAVVVAGDKTQEIVAEQVLVAVGRRPRTEGLGLEAAGVAAERGRIKVDANFMTNQSGVYAVGDVNGLIMLAHAASAQGIAAVEHALGHRSAYHVNTIPSCIYTNPEVAGVGLTEEAAKAQGIAYNTGTFQLAGNGKALIESGGTGQIKIISGAKHGEILGVHIFGPRATDLIAEAALALRLEATVDELVTTIHAHPTVSEAMGEAALAVAGAAIHWPPARKS</sequence>
<evidence type="ECO:0000313" key="17">
    <source>
        <dbReference type="Proteomes" id="UP001254848"/>
    </source>
</evidence>
<dbReference type="InterPro" id="IPR023753">
    <property type="entry name" value="FAD/NAD-binding_dom"/>
</dbReference>
<dbReference type="RefSeq" id="WP_413780156.1">
    <property type="nucleotide sequence ID" value="NZ_JAUOZS010000001.1"/>
</dbReference>
<keyword evidence="9 13" id="KW-0520">NAD</keyword>
<dbReference type="Pfam" id="PF02852">
    <property type="entry name" value="Pyr_redox_dim"/>
    <property type="match status" value="1"/>
</dbReference>
<evidence type="ECO:0000313" key="16">
    <source>
        <dbReference type="EMBL" id="MDT8901652.1"/>
    </source>
</evidence>
<dbReference type="EC" id="1.8.1.4" evidence="3 13"/>